<gene>
    <name evidence="4" type="ORF">BJ970_003757</name>
</gene>
<evidence type="ECO:0000313" key="5">
    <source>
        <dbReference type="Proteomes" id="UP000584374"/>
    </source>
</evidence>
<dbReference type="InterPro" id="IPR040612">
    <property type="entry name" value="ArsA_HSP20-like"/>
</dbReference>
<dbReference type="PANTHER" id="PTHR10803:SF3">
    <property type="entry name" value="ATPASE GET3"/>
    <property type="match status" value="1"/>
</dbReference>
<sequence length="423" mass="45067">MSKALTKSASADTDRDEPLRILLFTGKGGVGKTTLAAATAAHVAVHGGKVLVVSTDPAHSLADALGVGLGAQPREVRLDGSHAVLHAAEVQTRALVDDTWQELRQHLRTMLHGAGVDEVDAEELTVLPGVEDLLALTEVHRLAASGLWDTVIVDCGPTAETLRLLALPESLAGYLERLFPAHRRAVRGLLAGIAGSEHVERWDSVADGLGRLAERLAALKDMLAEPGTSVRLVLTPESVVAAETRRTLTALALQQIQVDGLVANRVVPHPGAARGAAAGWLRTRRREQEQVLDTLRAVTELPLRVVEHRAAEPVGAEALLALGDELYAAADPLENGPSMPTMQISGGGKALDSEYFLRIALPLHPAADLDMSRIGDELAITVDGRRRLVALPAVLRRCIVTSAVAGDDGLTVRFRPDPELWMR</sequence>
<feature type="domain" description="ArsA/GET3 Anion-transporting ATPase-like" evidence="2">
    <location>
        <begin position="20"/>
        <end position="327"/>
    </location>
</feature>
<dbReference type="Pfam" id="PF02374">
    <property type="entry name" value="ArsA_ATPase"/>
    <property type="match status" value="1"/>
</dbReference>
<dbReference type="Proteomes" id="UP000584374">
    <property type="component" value="Unassembled WGS sequence"/>
</dbReference>
<dbReference type="InterPro" id="IPR027417">
    <property type="entry name" value="P-loop_NTPase"/>
</dbReference>
<dbReference type="SUPFAM" id="SSF52540">
    <property type="entry name" value="P-loop containing nucleoside triphosphate hydrolases"/>
    <property type="match status" value="1"/>
</dbReference>
<accession>A0A840QGD6</accession>
<dbReference type="CDD" id="cd02035">
    <property type="entry name" value="ArsA"/>
    <property type="match status" value="1"/>
</dbReference>
<dbReference type="GO" id="GO:0016887">
    <property type="term" value="F:ATP hydrolysis activity"/>
    <property type="evidence" value="ECO:0007669"/>
    <property type="project" value="InterPro"/>
</dbReference>
<dbReference type="GO" id="GO:0005524">
    <property type="term" value="F:ATP binding"/>
    <property type="evidence" value="ECO:0007669"/>
    <property type="project" value="InterPro"/>
</dbReference>
<dbReference type="InterPro" id="IPR008978">
    <property type="entry name" value="HSP20-like_chaperone"/>
</dbReference>
<dbReference type="EMBL" id="JACHIW010000001">
    <property type="protein sequence ID" value="MBB5156223.1"/>
    <property type="molecule type" value="Genomic_DNA"/>
</dbReference>
<dbReference type="InterPro" id="IPR025723">
    <property type="entry name" value="ArsA/GET3_ATPase-like"/>
</dbReference>
<protein>
    <submittedName>
        <fullName evidence="4">Arsenite-transporting ATPase</fullName>
    </submittedName>
</protein>
<dbReference type="PANTHER" id="PTHR10803">
    <property type="entry name" value="ARSENICAL PUMP-DRIVING ATPASE ARSENITE-TRANSLOCATING ATPASE"/>
    <property type="match status" value="1"/>
</dbReference>
<comment type="caution">
    <text evidence="4">The sequence shown here is derived from an EMBL/GenBank/DDBJ whole genome shotgun (WGS) entry which is preliminary data.</text>
</comment>
<dbReference type="InterPro" id="IPR016300">
    <property type="entry name" value="ATPase_ArsA/GET3"/>
</dbReference>
<evidence type="ECO:0000256" key="1">
    <source>
        <dbReference type="ARBA" id="ARBA00011040"/>
    </source>
</evidence>
<proteinExistence type="inferred from homology"/>
<evidence type="ECO:0000259" key="2">
    <source>
        <dbReference type="Pfam" id="PF02374"/>
    </source>
</evidence>
<name>A0A840QGD6_9PSEU</name>
<comment type="similarity">
    <text evidence="1">Belongs to the arsA ATPase family.</text>
</comment>
<organism evidence="4 5">
    <name type="scientific">Saccharopolyspora phatthalungensis</name>
    <dbReference type="NCBI Taxonomy" id="664693"/>
    <lineage>
        <taxon>Bacteria</taxon>
        <taxon>Bacillati</taxon>
        <taxon>Actinomycetota</taxon>
        <taxon>Actinomycetes</taxon>
        <taxon>Pseudonocardiales</taxon>
        <taxon>Pseudonocardiaceae</taxon>
        <taxon>Saccharopolyspora</taxon>
    </lineage>
</organism>
<dbReference type="NCBIfam" id="TIGR00345">
    <property type="entry name" value="GET3_arsA_TRC40"/>
    <property type="match status" value="1"/>
</dbReference>
<dbReference type="AlphaFoldDB" id="A0A840QGD6"/>
<evidence type="ECO:0000259" key="3">
    <source>
        <dbReference type="Pfam" id="PF17886"/>
    </source>
</evidence>
<dbReference type="Pfam" id="PF17886">
    <property type="entry name" value="ArsA_HSP20"/>
    <property type="match status" value="1"/>
</dbReference>
<keyword evidence="5" id="KW-1185">Reference proteome</keyword>
<evidence type="ECO:0000313" key="4">
    <source>
        <dbReference type="EMBL" id="MBB5156223.1"/>
    </source>
</evidence>
<dbReference type="Gene3D" id="2.60.40.790">
    <property type="match status" value="1"/>
</dbReference>
<dbReference type="Gene3D" id="3.40.50.300">
    <property type="entry name" value="P-loop containing nucleotide triphosphate hydrolases"/>
    <property type="match status" value="1"/>
</dbReference>
<feature type="domain" description="ArsA HSP20-like" evidence="3">
    <location>
        <begin position="352"/>
        <end position="414"/>
    </location>
</feature>
<reference evidence="4 5" key="1">
    <citation type="submission" date="2020-08" db="EMBL/GenBank/DDBJ databases">
        <title>Sequencing the genomes of 1000 actinobacteria strains.</title>
        <authorList>
            <person name="Klenk H.-P."/>
        </authorList>
    </citation>
    <scope>NUCLEOTIDE SEQUENCE [LARGE SCALE GENOMIC DNA]</scope>
    <source>
        <strain evidence="4 5">DSM 45584</strain>
    </source>
</reference>